<evidence type="ECO:0000313" key="3">
    <source>
        <dbReference type="Proteomes" id="UP000887222"/>
    </source>
</evidence>
<dbReference type="RefSeq" id="WP_220810463.1">
    <property type="nucleotide sequence ID" value="NZ_BPMK01000025.1"/>
</dbReference>
<accession>A0ABQ4QA19</accession>
<protein>
    <submittedName>
        <fullName evidence="2">Uncharacterized protein</fullName>
    </submittedName>
</protein>
<dbReference type="EMBL" id="BPMK01000025">
    <property type="protein sequence ID" value="GIZ54053.1"/>
    <property type="molecule type" value="Genomic_DNA"/>
</dbReference>
<reference evidence="2 3" key="1">
    <citation type="journal article" date="2022" name="Int. J. Syst. Evol. Microbiol.">
        <title>Noviherbaspirillum aridicola sp. nov., isolated from an arid soil in Pakistan.</title>
        <authorList>
            <person name="Khan I.U."/>
            <person name="Saqib M."/>
            <person name="Amin A."/>
            <person name="Hussain F."/>
            <person name="Li L."/>
            <person name="Liu Y.H."/>
            <person name="Fang B.Z."/>
            <person name="Ahmed I."/>
            <person name="Li W.J."/>
        </authorList>
    </citation>
    <scope>NUCLEOTIDE SEQUENCE [LARGE SCALE GENOMIC DNA]</scope>
    <source>
        <strain evidence="2 3">NCCP-691</strain>
    </source>
</reference>
<organism evidence="2 3">
    <name type="scientific">Noviherbaspirillum aridicola</name>
    <dbReference type="NCBI Taxonomy" id="2849687"/>
    <lineage>
        <taxon>Bacteria</taxon>
        <taxon>Pseudomonadati</taxon>
        <taxon>Pseudomonadota</taxon>
        <taxon>Betaproteobacteria</taxon>
        <taxon>Burkholderiales</taxon>
        <taxon>Oxalobacteraceae</taxon>
        <taxon>Noviherbaspirillum</taxon>
    </lineage>
</organism>
<evidence type="ECO:0000256" key="1">
    <source>
        <dbReference type="SAM" id="Coils"/>
    </source>
</evidence>
<name>A0ABQ4QA19_9BURK</name>
<keyword evidence="3" id="KW-1185">Reference proteome</keyword>
<keyword evidence="1" id="KW-0175">Coiled coil</keyword>
<comment type="caution">
    <text evidence="2">The sequence shown here is derived from an EMBL/GenBank/DDBJ whole genome shotgun (WGS) entry which is preliminary data.</text>
</comment>
<dbReference type="Proteomes" id="UP000887222">
    <property type="component" value="Unassembled WGS sequence"/>
</dbReference>
<evidence type="ECO:0000313" key="2">
    <source>
        <dbReference type="EMBL" id="GIZ54053.1"/>
    </source>
</evidence>
<proteinExistence type="predicted"/>
<feature type="coiled-coil region" evidence="1">
    <location>
        <begin position="27"/>
        <end position="69"/>
    </location>
</feature>
<sequence length="277" mass="29248">MDPITIASLVAMIAGAGMQYKATSDAAKRAQEEALRASQRHDEYQRQAEQKAMNQAQEFNTDNRAAEQARIEQQLTQEYIAPAKSATEINSSATTTQGAVSDDYMAARARSQAEIMKNAETLARLFGKTGAAHKLRTNEAIRMADTAAGIDRLGNFSRRMGEVDEFAVKAAGTPNAGLMIGGQLAMGLGTLGLANGAGSTGVTSEAGELGSGMYSTPTPSGIGAAPSAPKPTNLGTGFWGAENNTAFKPLPKSFDWTKDVNNWTSGYRTFDWPVVGG</sequence>
<gene>
    <name evidence="2" type="ORF">NCCP691_40670</name>
</gene>